<keyword evidence="6" id="KW-1185">Reference proteome</keyword>
<sequence length="181" mass="20251">MADIRQATMVDIPAIQACDLLCFPEEDPWDYYLYEEYIDFWPRLVYVAEDSGNGCIVGFVFAQVDGEGTETHGYIANLGVLPTHRKSGIAQKLMDAAQNALVQEYGCEYVSLHVRTSNHAAISLFTEKLGYNYAIAANFYRNGEDAYVMRKQLQGKLTDHLGHGLFIAVAGRILLLLQNCC</sequence>
<dbReference type="CDD" id="cd04301">
    <property type="entry name" value="NAT_SF"/>
    <property type="match status" value="1"/>
</dbReference>
<dbReference type="PANTHER" id="PTHR23091">
    <property type="entry name" value="N-TERMINAL ACETYLTRANSFERASE"/>
    <property type="match status" value="1"/>
</dbReference>
<dbReference type="AlphaFoldDB" id="A0A4Y7KWC9"/>
<feature type="domain" description="N-acetyltransferase" evidence="4">
    <location>
        <begin position="2"/>
        <end position="154"/>
    </location>
</feature>
<evidence type="ECO:0000256" key="2">
    <source>
        <dbReference type="ARBA" id="ARBA00023315"/>
    </source>
</evidence>
<dbReference type="Gramene" id="RZC76259">
    <property type="protein sequence ID" value="RZC76259"/>
    <property type="gene ID" value="C5167_001661"/>
</dbReference>
<dbReference type="GO" id="GO:1990190">
    <property type="term" value="F:protein-N-terminal-glutamate acetyltransferase activity"/>
    <property type="evidence" value="ECO:0007669"/>
    <property type="project" value="TreeGrafter"/>
</dbReference>
<evidence type="ECO:0000256" key="3">
    <source>
        <dbReference type="ARBA" id="ARBA00025786"/>
    </source>
</evidence>
<dbReference type="PANTHER" id="PTHR23091:SF4">
    <property type="entry name" value="N-TERMINAL AMINO-ACID N(ALPHA)-ACETYLTRANSFERASE NATA"/>
    <property type="match status" value="1"/>
</dbReference>
<organism evidence="5 6">
    <name type="scientific">Papaver somniferum</name>
    <name type="common">Opium poppy</name>
    <dbReference type="NCBI Taxonomy" id="3469"/>
    <lineage>
        <taxon>Eukaryota</taxon>
        <taxon>Viridiplantae</taxon>
        <taxon>Streptophyta</taxon>
        <taxon>Embryophyta</taxon>
        <taxon>Tracheophyta</taxon>
        <taxon>Spermatophyta</taxon>
        <taxon>Magnoliopsida</taxon>
        <taxon>Ranunculales</taxon>
        <taxon>Papaveraceae</taxon>
        <taxon>Papaveroideae</taxon>
        <taxon>Papaver</taxon>
    </lineage>
</organism>
<dbReference type="GO" id="GO:1990189">
    <property type="term" value="F:protein N-terminal-serine acetyltransferase activity"/>
    <property type="evidence" value="ECO:0007669"/>
    <property type="project" value="TreeGrafter"/>
</dbReference>
<dbReference type="EMBL" id="CM010723">
    <property type="protein sequence ID" value="RZC76259.1"/>
    <property type="molecule type" value="Genomic_DNA"/>
</dbReference>
<accession>A0A4Y7KWC9</accession>
<dbReference type="STRING" id="3469.A0A4Y7KWC9"/>
<dbReference type="InterPro" id="IPR016181">
    <property type="entry name" value="Acyl_CoA_acyltransferase"/>
</dbReference>
<keyword evidence="1" id="KW-0808">Transferase</keyword>
<comment type="similarity">
    <text evidence="3">Belongs to the acetyltransferase family. ARD1 subfamily.</text>
</comment>
<dbReference type="Proteomes" id="UP000316621">
    <property type="component" value="Chromosome 9"/>
</dbReference>
<dbReference type="OMA" id="TISHRWR"/>
<gene>
    <name evidence="5" type="ORF">C5167_001661</name>
</gene>
<dbReference type="SUPFAM" id="SSF55729">
    <property type="entry name" value="Acyl-CoA N-acyltransferases (Nat)"/>
    <property type="match status" value="1"/>
</dbReference>
<dbReference type="InterPro" id="IPR000182">
    <property type="entry name" value="GNAT_dom"/>
</dbReference>
<name>A0A4Y7KWC9_PAPSO</name>
<dbReference type="Pfam" id="PF00583">
    <property type="entry name" value="Acetyltransf_1"/>
    <property type="match status" value="1"/>
</dbReference>
<proteinExistence type="inferred from homology"/>
<reference evidence="5 6" key="1">
    <citation type="journal article" date="2018" name="Science">
        <title>The opium poppy genome and morphinan production.</title>
        <authorList>
            <person name="Guo L."/>
            <person name="Winzer T."/>
            <person name="Yang X."/>
            <person name="Li Y."/>
            <person name="Ning Z."/>
            <person name="He Z."/>
            <person name="Teodor R."/>
            <person name="Lu Y."/>
            <person name="Bowser T.A."/>
            <person name="Graham I.A."/>
            <person name="Ye K."/>
        </authorList>
    </citation>
    <scope>NUCLEOTIDE SEQUENCE [LARGE SCALE GENOMIC DNA]</scope>
    <source>
        <strain evidence="6">cv. HN1</strain>
        <tissue evidence="5">Leaves</tissue>
    </source>
</reference>
<protein>
    <recommendedName>
        <fullName evidence="4">N-acetyltransferase domain-containing protein</fullName>
    </recommendedName>
</protein>
<evidence type="ECO:0000313" key="6">
    <source>
        <dbReference type="Proteomes" id="UP000316621"/>
    </source>
</evidence>
<dbReference type="GO" id="GO:0031415">
    <property type="term" value="C:NatA complex"/>
    <property type="evidence" value="ECO:0007669"/>
    <property type="project" value="InterPro"/>
</dbReference>
<evidence type="ECO:0000313" key="5">
    <source>
        <dbReference type="EMBL" id="RZC76259.1"/>
    </source>
</evidence>
<keyword evidence="2" id="KW-0012">Acyltransferase</keyword>
<dbReference type="Gene3D" id="3.40.630.30">
    <property type="match status" value="1"/>
</dbReference>
<dbReference type="InterPro" id="IPR045047">
    <property type="entry name" value="Ard1-like"/>
</dbReference>
<evidence type="ECO:0000259" key="4">
    <source>
        <dbReference type="PROSITE" id="PS51186"/>
    </source>
</evidence>
<dbReference type="PROSITE" id="PS51186">
    <property type="entry name" value="GNAT"/>
    <property type="match status" value="1"/>
</dbReference>
<evidence type="ECO:0000256" key="1">
    <source>
        <dbReference type="ARBA" id="ARBA00022679"/>
    </source>
</evidence>